<feature type="domain" description="RING-type" evidence="1">
    <location>
        <begin position="8"/>
        <end position="55"/>
    </location>
</feature>
<dbReference type="SMART" id="SM00184">
    <property type="entry name" value="RING"/>
    <property type="match status" value="1"/>
</dbReference>
<dbReference type="Gene3D" id="3.30.40.10">
    <property type="entry name" value="Zinc/RING finger domain, C3HC4 (zinc finger)"/>
    <property type="match status" value="1"/>
</dbReference>
<proteinExistence type="predicted"/>
<name>A0A6C0BSF2_9ZZZZ</name>
<dbReference type="PROSITE" id="PS50089">
    <property type="entry name" value="ZF_RING_2"/>
    <property type="match status" value="1"/>
</dbReference>
<reference evidence="2" key="1">
    <citation type="journal article" date="2020" name="Nature">
        <title>Giant virus diversity and host interactions through global metagenomics.</title>
        <authorList>
            <person name="Schulz F."/>
            <person name="Roux S."/>
            <person name="Paez-Espino D."/>
            <person name="Jungbluth S."/>
            <person name="Walsh D.A."/>
            <person name="Denef V.J."/>
            <person name="McMahon K.D."/>
            <person name="Konstantinidis K.T."/>
            <person name="Eloe-Fadrosh E.A."/>
            <person name="Kyrpides N.C."/>
            <person name="Woyke T."/>
        </authorList>
    </citation>
    <scope>NUCLEOTIDE SEQUENCE</scope>
    <source>
        <strain evidence="2">GVMAG-M-3300018428-35</strain>
    </source>
</reference>
<dbReference type="InterPro" id="IPR001841">
    <property type="entry name" value="Znf_RING"/>
</dbReference>
<organism evidence="2">
    <name type="scientific">viral metagenome</name>
    <dbReference type="NCBI Taxonomy" id="1070528"/>
    <lineage>
        <taxon>unclassified sequences</taxon>
        <taxon>metagenomes</taxon>
        <taxon>organismal metagenomes</taxon>
    </lineage>
</organism>
<dbReference type="Pfam" id="PF13639">
    <property type="entry name" value="zf-RING_2"/>
    <property type="match status" value="1"/>
</dbReference>
<dbReference type="InterPro" id="IPR013083">
    <property type="entry name" value="Znf_RING/FYVE/PHD"/>
</dbReference>
<evidence type="ECO:0000313" key="2">
    <source>
        <dbReference type="EMBL" id="QHS95355.1"/>
    </source>
</evidence>
<dbReference type="AlphaFoldDB" id="A0A6C0BSF2"/>
<evidence type="ECO:0000259" key="1">
    <source>
        <dbReference type="PROSITE" id="PS50089"/>
    </source>
</evidence>
<dbReference type="SUPFAM" id="SSF57850">
    <property type="entry name" value="RING/U-box"/>
    <property type="match status" value="1"/>
</dbReference>
<accession>A0A6C0BSF2</accession>
<dbReference type="EMBL" id="MN739248">
    <property type="protein sequence ID" value="QHS95355.1"/>
    <property type="molecule type" value="Genomic_DNA"/>
</dbReference>
<protein>
    <recommendedName>
        <fullName evidence="1">RING-type domain-containing protein</fullName>
    </recommendedName>
</protein>
<sequence length="125" mass="14655">MNLDEEECAICGVSLGDKYTHTLKCNHKFHYECLLKTFTSTNNKYDKKKRCPYCKTKCDHLPLINGIIKPIQYIHYTTYDELNNLEIVNKPCKYVIKKGKRKGEECGKKCKIGYDYCSSHIKFDK</sequence>